<evidence type="ECO:0000259" key="6">
    <source>
        <dbReference type="SMART" id="SM00746"/>
    </source>
</evidence>
<feature type="compositionally biased region" description="Low complexity" evidence="5">
    <location>
        <begin position="307"/>
        <end position="328"/>
    </location>
</feature>
<dbReference type="Pfam" id="PF14291">
    <property type="entry name" value="DUF4371"/>
    <property type="match status" value="1"/>
</dbReference>
<feature type="region of interest" description="Disordered" evidence="5">
    <location>
        <begin position="1"/>
        <end position="30"/>
    </location>
</feature>
<dbReference type="Pfam" id="PF05699">
    <property type="entry name" value="Dimer_Tnp_hAT"/>
    <property type="match status" value="1"/>
</dbReference>
<feature type="domain" description="TRASH" evidence="6">
    <location>
        <begin position="209"/>
        <end position="244"/>
    </location>
</feature>
<dbReference type="AlphaFoldDB" id="A0A6P3H8B8"/>
<keyword evidence="4" id="KW-0862">Zinc</keyword>
<dbReference type="Proteomes" id="UP000515208">
    <property type="component" value="Unplaced"/>
</dbReference>
<protein>
    <submittedName>
        <fullName evidence="8">Zinc finger MYM-type protein 1 isoform X3</fullName>
    </submittedName>
</protein>
<evidence type="ECO:0000256" key="4">
    <source>
        <dbReference type="ARBA" id="ARBA00022833"/>
    </source>
</evidence>
<dbReference type="InterPro" id="IPR051284">
    <property type="entry name" value="ZnF_MYMT-QRICH1"/>
</dbReference>
<name>A0A6P3H8B8_BISBB</name>
<accession>A0A6P3H8B8</accession>
<feature type="domain" description="TRASH" evidence="6">
    <location>
        <begin position="135"/>
        <end position="175"/>
    </location>
</feature>
<dbReference type="InterPro" id="IPR025398">
    <property type="entry name" value="DUF4371"/>
</dbReference>
<dbReference type="GeneID" id="104989512"/>
<dbReference type="CTD" id="79830"/>
<feature type="domain" description="TRASH" evidence="6">
    <location>
        <begin position="89"/>
        <end position="125"/>
    </location>
</feature>
<dbReference type="InterPro" id="IPR008906">
    <property type="entry name" value="HATC_C_dom"/>
</dbReference>
<dbReference type="SUPFAM" id="SSF53098">
    <property type="entry name" value="Ribonuclease H-like"/>
    <property type="match status" value="1"/>
</dbReference>
<dbReference type="InterPro" id="IPR010507">
    <property type="entry name" value="Znf_MYM"/>
</dbReference>
<dbReference type="GO" id="GO:0046983">
    <property type="term" value="F:protein dimerization activity"/>
    <property type="evidence" value="ECO:0007669"/>
    <property type="project" value="InterPro"/>
</dbReference>
<keyword evidence="7" id="KW-1185">Reference proteome</keyword>
<reference evidence="8" key="1">
    <citation type="submission" date="2025-08" db="UniProtKB">
        <authorList>
            <consortium name="RefSeq"/>
        </authorList>
    </citation>
    <scope>IDENTIFICATION</scope>
    <source>
        <tissue evidence="8">Blood</tissue>
    </source>
</reference>
<dbReference type="GO" id="GO:0008270">
    <property type="term" value="F:zinc ion binding"/>
    <property type="evidence" value="ECO:0007669"/>
    <property type="project" value="UniProtKB-KW"/>
</dbReference>
<dbReference type="SUPFAM" id="SSF57716">
    <property type="entry name" value="Glucocorticoid receptor-like (DNA-binding domain)"/>
    <property type="match status" value="1"/>
</dbReference>
<feature type="region of interest" description="Disordered" evidence="5">
    <location>
        <begin position="307"/>
        <end position="329"/>
    </location>
</feature>
<organism evidence="7 8">
    <name type="scientific">Bison bison bison</name>
    <name type="common">North American plains bison</name>
    <dbReference type="NCBI Taxonomy" id="43346"/>
    <lineage>
        <taxon>Eukaryota</taxon>
        <taxon>Metazoa</taxon>
        <taxon>Chordata</taxon>
        <taxon>Craniata</taxon>
        <taxon>Vertebrata</taxon>
        <taxon>Euteleostomi</taxon>
        <taxon>Mammalia</taxon>
        <taxon>Eutheria</taxon>
        <taxon>Laurasiatheria</taxon>
        <taxon>Artiodactyla</taxon>
        <taxon>Ruminantia</taxon>
        <taxon>Pecora</taxon>
        <taxon>Bovidae</taxon>
        <taxon>Bovinae</taxon>
        <taxon>Bison</taxon>
    </lineage>
</organism>
<dbReference type="InterPro" id="IPR012337">
    <property type="entry name" value="RNaseH-like_sf"/>
</dbReference>
<dbReference type="PANTHER" id="PTHR45736">
    <property type="entry name" value="ZINC FINGER MYM-TYPE PROTEIN"/>
    <property type="match status" value="1"/>
</dbReference>
<proteinExistence type="predicted"/>
<dbReference type="Pfam" id="PF24900">
    <property type="entry name" value="TRASH_ZMYM4"/>
    <property type="match status" value="1"/>
</dbReference>
<evidence type="ECO:0000256" key="1">
    <source>
        <dbReference type="ARBA" id="ARBA00022723"/>
    </source>
</evidence>
<evidence type="ECO:0000256" key="3">
    <source>
        <dbReference type="ARBA" id="ARBA00022771"/>
    </source>
</evidence>
<dbReference type="InterPro" id="IPR011017">
    <property type="entry name" value="TRASH_dom"/>
</dbReference>
<feature type="compositionally biased region" description="Basic and acidic residues" evidence="5">
    <location>
        <begin position="19"/>
        <end position="28"/>
    </location>
</feature>
<evidence type="ECO:0000256" key="5">
    <source>
        <dbReference type="SAM" id="MobiDB-lite"/>
    </source>
</evidence>
<dbReference type="RefSeq" id="XP_010839503.1">
    <property type="nucleotide sequence ID" value="XM_010841201.1"/>
</dbReference>
<evidence type="ECO:0000256" key="2">
    <source>
        <dbReference type="ARBA" id="ARBA00022737"/>
    </source>
</evidence>
<dbReference type="Pfam" id="PF06467">
    <property type="entry name" value="zf-FCS"/>
    <property type="match status" value="2"/>
</dbReference>
<sequence length="1061" mass="120025">MKESPTNGDCDKAAVTQVKRPEEIKVEPDNTQEYCQAQQPKTQENDLKINSAFSDSAPQITTGIQLSLASSGMNKMLPSISTTAVQVSCSGCKKVFQKGQTAYQRKGSTELFCSTPCITEYISSGSSPALPKRTCSNCSKDILNLKDVISIQLEDTTTSKTFCSQSCLSSYEEKRKPVVTICANSVSAKCSMCQTTTAKPAKSLPPVLCKSLKPTDEMIETTSDLGKTELFCSINCFSAYSKAKMESSTVVRDASTNLPSPKKDATPVISNIVSLADTHDALPIVNSDVLQGTVSSVTANVIEDISPSESSNSVQQPSLSPPSSVVSQHTVALNTEEQKGHMLNQNATNNMKSMKKSDRLRHPKFTSKIQKVKGKSRSIKKSYFQRLENSIKKDVIFCYSCQLFCQKKFNYGRESLRAQGISHWKKTMEKFRKHEKSEMHLKSLQFWREYQFCDEAVNDTLSNQSKQIEGNKKYLKLIIENILFLGKQCLFLKGNDQSISSVNKGNFLELLEIRAKDKGEEIFRLMNSQVDFYNSTQIQNDIIEIIKTEILQDIVNEINVSSAFSVICDETTDGATKGQFSVCVRYPQKTSKAVLIKERFLGFIDVEEMTGTSLHRSIKAYLQQIGVDLNKIRGQAYDSTSNWKGKFKKIAAEFKKEEPRALYLHCYTHCLDLAVIRFCKEVKELRSALNTLSSLFNTIHGEMSVNFQNIYKLSQSKTCKKHISQPCWTVHDNTLLSVIEGLPEIIEMLEVLSNHSSNTSLADELSDLLALVSKFEFIFCLKFLYRILSVTGILSKEFQSETIDIFSLSSKIEAILECLSSERNDTYFKTIWDGAEEICQKITCKGFEVERPSFQKRRKIQKIIDPGNSDSMFFPTSTEEQYKVNIYYQGLDTVLQNLKLCFLEFDYCKMKQISELLLKWNEPLNEATAKDVQEFYKFDADIIPELRFYRHYAKLNFVLEYDFINFSNLGHLFIQHGLHNNIPCISKLLYIALSWPVTSASAENSFSTLSRLKTYLCRTRGQEKLSGLALMAVEQELVDKLMEPERLNGIVEKFILQVKEI</sequence>
<keyword evidence="1" id="KW-0479">Metal-binding</keyword>
<evidence type="ECO:0000313" key="7">
    <source>
        <dbReference type="Proteomes" id="UP000515208"/>
    </source>
</evidence>
<evidence type="ECO:0000313" key="8">
    <source>
        <dbReference type="RefSeq" id="XP_010839503.1"/>
    </source>
</evidence>
<dbReference type="PANTHER" id="PTHR45736:SF4">
    <property type="entry name" value="ZINC FINGER MYM-TYPE PROTEIN 1"/>
    <property type="match status" value="1"/>
</dbReference>
<dbReference type="SMART" id="SM00746">
    <property type="entry name" value="TRASH"/>
    <property type="match status" value="3"/>
</dbReference>
<keyword evidence="2" id="KW-0677">Repeat</keyword>
<keyword evidence="3" id="KW-0863">Zinc-finger</keyword>
<gene>
    <name evidence="8" type="primary">ZMYM1</name>
</gene>